<reference evidence="2" key="1">
    <citation type="journal article" date="2023" name="Mol. Phylogenet. Evol.">
        <title>Genome-scale phylogeny and comparative genomics of the fungal order Sordariales.</title>
        <authorList>
            <person name="Hensen N."/>
            <person name="Bonometti L."/>
            <person name="Westerberg I."/>
            <person name="Brannstrom I.O."/>
            <person name="Guillou S."/>
            <person name="Cros-Aarteil S."/>
            <person name="Calhoun S."/>
            <person name="Haridas S."/>
            <person name="Kuo A."/>
            <person name="Mondo S."/>
            <person name="Pangilinan J."/>
            <person name="Riley R."/>
            <person name="LaButti K."/>
            <person name="Andreopoulos B."/>
            <person name="Lipzen A."/>
            <person name="Chen C."/>
            <person name="Yan M."/>
            <person name="Daum C."/>
            <person name="Ng V."/>
            <person name="Clum A."/>
            <person name="Steindorff A."/>
            <person name="Ohm R.A."/>
            <person name="Martin F."/>
            <person name="Silar P."/>
            <person name="Natvig D.O."/>
            <person name="Lalanne C."/>
            <person name="Gautier V."/>
            <person name="Ament-Velasquez S.L."/>
            <person name="Kruys A."/>
            <person name="Hutchinson M.I."/>
            <person name="Powell A.J."/>
            <person name="Barry K."/>
            <person name="Miller A.N."/>
            <person name="Grigoriev I.V."/>
            <person name="Debuchy R."/>
            <person name="Gladieux P."/>
            <person name="Hiltunen Thoren M."/>
            <person name="Johannesson H."/>
        </authorList>
    </citation>
    <scope>NUCLEOTIDE SEQUENCE</scope>
    <source>
        <strain evidence="2">CBS 757.83</strain>
    </source>
</reference>
<evidence type="ECO:0000256" key="1">
    <source>
        <dbReference type="SAM" id="MobiDB-lite"/>
    </source>
</evidence>
<evidence type="ECO:0000313" key="3">
    <source>
        <dbReference type="Proteomes" id="UP001305647"/>
    </source>
</evidence>
<dbReference type="Proteomes" id="UP001305647">
    <property type="component" value="Unassembled WGS sequence"/>
</dbReference>
<comment type="caution">
    <text evidence="2">The sequence shown here is derived from an EMBL/GenBank/DDBJ whole genome shotgun (WGS) entry which is preliminary data.</text>
</comment>
<evidence type="ECO:0000313" key="2">
    <source>
        <dbReference type="EMBL" id="KAK4100616.1"/>
    </source>
</evidence>
<accession>A0AAN6T1A8</accession>
<keyword evidence="3" id="KW-1185">Reference proteome</keyword>
<name>A0AAN6T1A8_9PEZI</name>
<dbReference type="EMBL" id="MU863639">
    <property type="protein sequence ID" value="KAK4100616.1"/>
    <property type="molecule type" value="Genomic_DNA"/>
</dbReference>
<sequence length="170" mass="18550">METGCPSLRPRRVHREPGERPGRGRRTQPRCHALPCCIASPSASTNGPSGHLRTEATAKSAANLVHPPSFLIAYRAIRQPAARHLGRSIHTVTRAVSMGAYYVRHPITMPRRRLAPPPAVACSTAARPPSTVTERICGVSTSEYEPRKQTLPACPHRGAAFHRQTFPSAR</sequence>
<feature type="region of interest" description="Disordered" evidence="1">
    <location>
        <begin position="1"/>
        <end position="29"/>
    </location>
</feature>
<gene>
    <name evidence="2" type="ORF">N658DRAFT_497067</name>
</gene>
<reference evidence="2" key="2">
    <citation type="submission" date="2023-05" db="EMBL/GenBank/DDBJ databases">
        <authorList>
            <consortium name="Lawrence Berkeley National Laboratory"/>
            <person name="Steindorff A."/>
            <person name="Hensen N."/>
            <person name="Bonometti L."/>
            <person name="Westerberg I."/>
            <person name="Brannstrom I.O."/>
            <person name="Guillou S."/>
            <person name="Cros-Aarteil S."/>
            <person name="Calhoun S."/>
            <person name="Haridas S."/>
            <person name="Kuo A."/>
            <person name="Mondo S."/>
            <person name="Pangilinan J."/>
            <person name="Riley R."/>
            <person name="Labutti K."/>
            <person name="Andreopoulos B."/>
            <person name="Lipzen A."/>
            <person name="Chen C."/>
            <person name="Yanf M."/>
            <person name="Daum C."/>
            <person name="Ng V."/>
            <person name="Clum A."/>
            <person name="Ohm R."/>
            <person name="Martin F."/>
            <person name="Silar P."/>
            <person name="Natvig D."/>
            <person name="Lalanne C."/>
            <person name="Gautier V."/>
            <person name="Ament-Velasquez S.L."/>
            <person name="Kruys A."/>
            <person name="Hutchinson M.I."/>
            <person name="Powell A.J."/>
            <person name="Barry K."/>
            <person name="Miller A.N."/>
            <person name="Grigoriev I.V."/>
            <person name="Debuchy R."/>
            <person name="Gladieux P."/>
            <person name="Thoren M.H."/>
            <person name="Johannesson H."/>
        </authorList>
    </citation>
    <scope>NUCLEOTIDE SEQUENCE</scope>
    <source>
        <strain evidence="2">CBS 757.83</strain>
    </source>
</reference>
<proteinExistence type="predicted"/>
<protein>
    <submittedName>
        <fullName evidence="2">Uncharacterized protein</fullName>
    </submittedName>
</protein>
<dbReference type="AlphaFoldDB" id="A0AAN6T1A8"/>
<organism evidence="2 3">
    <name type="scientific">Parathielavia hyrcaniae</name>
    <dbReference type="NCBI Taxonomy" id="113614"/>
    <lineage>
        <taxon>Eukaryota</taxon>
        <taxon>Fungi</taxon>
        <taxon>Dikarya</taxon>
        <taxon>Ascomycota</taxon>
        <taxon>Pezizomycotina</taxon>
        <taxon>Sordariomycetes</taxon>
        <taxon>Sordariomycetidae</taxon>
        <taxon>Sordariales</taxon>
        <taxon>Chaetomiaceae</taxon>
        <taxon>Parathielavia</taxon>
    </lineage>
</organism>